<dbReference type="Pfam" id="PF08281">
    <property type="entry name" value="Sigma70_r4_2"/>
    <property type="match status" value="1"/>
</dbReference>
<keyword evidence="2" id="KW-0805">Transcription regulation</keyword>
<keyword evidence="3" id="KW-0731">Sigma factor</keyword>
<gene>
    <name evidence="7" type="ORF">E5161_11485</name>
</gene>
<dbReference type="GO" id="GO:0003677">
    <property type="term" value="F:DNA binding"/>
    <property type="evidence" value="ECO:0007669"/>
    <property type="project" value="InterPro"/>
</dbReference>
<accession>A0A4U0FB62</accession>
<dbReference type="CDD" id="cd06171">
    <property type="entry name" value="Sigma70_r4"/>
    <property type="match status" value="1"/>
</dbReference>
<organism evidence="7 8">
    <name type="scientific">Cohnella pontilimi</name>
    <dbReference type="NCBI Taxonomy" id="2564100"/>
    <lineage>
        <taxon>Bacteria</taxon>
        <taxon>Bacillati</taxon>
        <taxon>Bacillota</taxon>
        <taxon>Bacilli</taxon>
        <taxon>Bacillales</taxon>
        <taxon>Paenibacillaceae</taxon>
        <taxon>Cohnella</taxon>
    </lineage>
</organism>
<comment type="similarity">
    <text evidence="1">Belongs to the sigma-70 factor family. ECF subfamily.</text>
</comment>
<dbReference type="Gene3D" id="1.10.1740.10">
    <property type="match status" value="1"/>
</dbReference>
<dbReference type="InterPro" id="IPR014284">
    <property type="entry name" value="RNA_pol_sigma-70_dom"/>
</dbReference>
<dbReference type="OrthoDB" id="2470848at2"/>
<name>A0A4U0FB62_9BACL</name>
<dbReference type="Gene3D" id="1.10.10.10">
    <property type="entry name" value="Winged helix-like DNA-binding domain superfamily/Winged helix DNA-binding domain"/>
    <property type="match status" value="1"/>
</dbReference>
<feature type="domain" description="RNA polymerase sigma factor 70 region 4 type 2" evidence="6">
    <location>
        <begin position="112"/>
        <end position="162"/>
    </location>
</feature>
<evidence type="ECO:0000313" key="7">
    <source>
        <dbReference type="EMBL" id="TJY41818.1"/>
    </source>
</evidence>
<protein>
    <submittedName>
        <fullName evidence="7">Sigma-70 family RNA polymerase sigma factor</fullName>
    </submittedName>
</protein>
<dbReference type="InterPro" id="IPR013325">
    <property type="entry name" value="RNA_pol_sigma_r2"/>
</dbReference>
<evidence type="ECO:0000259" key="5">
    <source>
        <dbReference type="Pfam" id="PF04542"/>
    </source>
</evidence>
<dbReference type="InterPro" id="IPR013249">
    <property type="entry name" value="RNA_pol_sigma70_r4_t2"/>
</dbReference>
<dbReference type="PANTHER" id="PTHR43133:SF57">
    <property type="entry name" value="RNA POLYMERASE SIGMA-70 FACTOR"/>
    <property type="match status" value="1"/>
</dbReference>
<dbReference type="InterPro" id="IPR013324">
    <property type="entry name" value="RNA_pol_sigma_r3/r4-like"/>
</dbReference>
<dbReference type="Proteomes" id="UP000309673">
    <property type="component" value="Unassembled WGS sequence"/>
</dbReference>
<evidence type="ECO:0000256" key="1">
    <source>
        <dbReference type="ARBA" id="ARBA00010641"/>
    </source>
</evidence>
<dbReference type="GO" id="GO:0006352">
    <property type="term" value="P:DNA-templated transcription initiation"/>
    <property type="evidence" value="ECO:0007669"/>
    <property type="project" value="InterPro"/>
</dbReference>
<dbReference type="InterPro" id="IPR039425">
    <property type="entry name" value="RNA_pol_sigma-70-like"/>
</dbReference>
<evidence type="ECO:0000256" key="4">
    <source>
        <dbReference type="ARBA" id="ARBA00023163"/>
    </source>
</evidence>
<dbReference type="SUPFAM" id="SSF88946">
    <property type="entry name" value="Sigma2 domain of RNA polymerase sigma factors"/>
    <property type="match status" value="1"/>
</dbReference>
<evidence type="ECO:0000256" key="2">
    <source>
        <dbReference type="ARBA" id="ARBA00023015"/>
    </source>
</evidence>
<dbReference type="Pfam" id="PF04542">
    <property type="entry name" value="Sigma70_r2"/>
    <property type="match status" value="1"/>
</dbReference>
<dbReference type="PANTHER" id="PTHR43133">
    <property type="entry name" value="RNA POLYMERASE ECF-TYPE SIGMA FACTO"/>
    <property type="match status" value="1"/>
</dbReference>
<evidence type="ECO:0000256" key="3">
    <source>
        <dbReference type="ARBA" id="ARBA00023082"/>
    </source>
</evidence>
<dbReference type="InterPro" id="IPR007627">
    <property type="entry name" value="RNA_pol_sigma70_r2"/>
</dbReference>
<dbReference type="InterPro" id="IPR036388">
    <property type="entry name" value="WH-like_DNA-bd_sf"/>
</dbReference>
<dbReference type="AlphaFoldDB" id="A0A4U0FB62"/>
<dbReference type="NCBIfam" id="TIGR02937">
    <property type="entry name" value="sigma70-ECF"/>
    <property type="match status" value="1"/>
</dbReference>
<reference evidence="7 8" key="1">
    <citation type="submission" date="2019-04" db="EMBL/GenBank/DDBJ databases">
        <title>Cohnella sp. nov., isolated from soil.</title>
        <authorList>
            <person name="Kim W."/>
        </authorList>
    </citation>
    <scope>NUCLEOTIDE SEQUENCE [LARGE SCALE GENOMIC DNA]</scope>
    <source>
        <strain evidence="7 8">CAU 1483</strain>
    </source>
</reference>
<dbReference type="EMBL" id="SUPK01000005">
    <property type="protein sequence ID" value="TJY41818.1"/>
    <property type="molecule type" value="Genomic_DNA"/>
</dbReference>
<evidence type="ECO:0000259" key="6">
    <source>
        <dbReference type="Pfam" id="PF08281"/>
    </source>
</evidence>
<comment type="caution">
    <text evidence="7">The sequence shown here is derived from an EMBL/GenBank/DDBJ whole genome shotgun (WGS) entry which is preliminary data.</text>
</comment>
<keyword evidence="8" id="KW-1185">Reference proteome</keyword>
<proteinExistence type="inferred from homology"/>
<evidence type="ECO:0000313" key="8">
    <source>
        <dbReference type="Proteomes" id="UP000309673"/>
    </source>
</evidence>
<sequence>MIRAGSATEDEKMDWEQVWKNHAQELYRYIYYKVGGRQEAEDLTQETFIRLIRSGNKYEDVPVVALLKRTAARLIIDKWRSDKSRGMPLSSDELVLGDHGVGNPEKHFIQDEQIREALDVLTEDQRQIVQLRLIQGFSVKETAELTGRTETSVRTLQFRAIRNIQQALGVTAGLGGEN</sequence>
<dbReference type="SUPFAM" id="SSF88659">
    <property type="entry name" value="Sigma3 and sigma4 domains of RNA polymerase sigma factors"/>
    <property type="match status" value="1"/>
</dbReference>
<feature type="domain" description="RNA polymerase sigma-70 region 2" evidence="5">
    <location>
        <begin position="20"/>
        <end position="83"/>
    </location>
</feature>
<dbReference type="GO" id="GO:0016987">
    <property type="term" value="F:sigma factor activity"/>
    <property type="evidence" value="ECO:0007669"/>
    <property type="project" value="UniProtKB-KW"/>
</dbReference>
<keyword evidence="4" id="KW-0804">Transcription</keyword>